<keyword evidence="4" id="KW-1185">Reference proteome</keyword>
<evidence type="ECO:0000313" key="3">
    <source>
        <dbReference type="EMBL" id="SFD60902.1"/>
    </source>
</evidence>
<dbReference type="SUPFAM" id="SSF48208">
    <property type="entry name" value="Six-hairpin glycosidases"/>
    <property type="match status" value="1"/>
</dbReference>
<dbReference type="InterPro" id="IPR011613">
    <property type="entry name" value="GH15-like"/>
</dbReference>
<name>A0A1I1TQK9_9GAMM</name>
<dbReference type="InterPro" id="IPR012341">
    <property type="entry name" value="6hp_glycosidase-like_sf"/>
</dbReference>
<reference evidence="3 4" key="1">
    <citation type="submission" date="2016-10" db="EMBL/GenBank/DDBJ databases">
        <authorList>
            <person name="de Groot N.N."/>
        </authorList>
    </citation>
    <scope>NUCLEOTIDE SEQUENCE [LARGE SCALE GENOMIC DNA]</scope>
    <source>
        <strain evidence="3 4">DSM 6059</strain>
    </source>
</reference>
<dbReference type="Gene3D" id="2.70.98.10">
    <property type="match status" value="1"/>
</dbReference>
<dbReference type="EMBL" id="FOLO01000073">
    <property type="protein sequence ID" value="SFD60902.1"/>
    <property type="molecule type" value="Genomic_DNA"/>
</dbReference>
<evidence type="ECO:0000259" key="1">
    <source>
        <dbReference type="Pfam" id="PF00723"/>
    </source>
</evidence>
<gene>
    <name evidence="3" type="ORF">SAMN02745724_04965</name>
</gene>
<dbReference type="RefSeq" id="WP_091991158.1">
    <property type="nucleotide sequence ID" value="NZ_FOLO01000073.1"/>
</dbReference>
<dbReference type="STRING" id="1123010.SAMN02745724_04965"/>
<proteinExistence type="predicted"/>
<accession>A0A1I1TQK9</accession>
<dbReference type="InterPro" id="IPR011013">
    <property type="entry name" value="Gal_mutarotase_sf_dom"/>
</dbReference>
<dbReference type="Proteomes" id="UP000198862">
    <property type="component" value="Unassembled WGS sequence"/>
</dbReference>
<dbReference type="PANTHER" id="PTHR31616:SF0">
    <property type="entry name" value="GLUCAN 1,4-ALPHA-GLUCOSIDASE"/>
    <property type="match status" value="1"/>
</dbReference>
<evidence type="ECO:0000259" key="2">
    <source>
        <dbReference type="Pfam" id="PF09137"/>
    </source>
</evidence>
<dbReference type="CDD" id="cd07430">
    <property type="entry name" value="GH15_N"/>
    <property type="match status" value="1"/>
</dbReference>
<dbReference type="Pfam" id="PF00723">
    <property type="entry name" value="Glyco_hydro_15"/>
    <property type="match status" value="1"/>
</dbReference>
<dbReference type="NCBIfam" id="TIGR01535">
    <property type="entry name" value="glucan_glucosid"/>
    <property type="match status" value="1"/>
</dbReference>
<dbReference type="InterPro" id="IPR014718">
    <property type="entry name" value="GH-type_carb-bd"/>
</dbReference>
<sequence length="819" mass="90683">MNKLNKITFIFLAAIGINTIGCSENIAVQKDLEKKSLNSKTSQNEIAPGAPGEVPYWAYAGKNGIGTSYEQYLNGVYSNEAVTKSVSKVWFSLAQGVITETMFGLIHQAQIKEMQFIVSGQIAGEDFVATELEDTNSTIEYLHQDKMGRPLSLAYKVTNTDKLGRFEIEKHIFTDPDHNTLFVRSYFKSFKGELTAYVSVNPYVDNSGIGDSAKVDGDALIAWEMDNFVSLTASKPFKAKSVGFIGTSDGLSDLKNNYKLDHQYLSTGDKKGNVGLFAELGQFNAKTQFDLALGFGKTQKMSLSAASNSLEIGYKQVLANFNGEGEAVGWQDYIENLMPLKKMYANTADNGKLLNTSAMVLKAQEDKTHAGAVIASLSNPWGDTANASKGSTGYKAVWVRDFYQVAMAFMALGDPQTAKTAFEYLIKVQVTENTPGNKGDTGWFLQKTHVDGKLEWVGVQLDQTAMPIMLAWKLSQAGILSEDELKNWYQEMLKPAADFLVNGGLAKILWNDIQIVPPITQQERWEEQSGYSPSTTAAIIAGLVSAYKIANISGDEINADKYLATAKKYSADIEPSMFTTQGNIKKENGQYYFRLGQDKDANSNTKLNSNNGRVGLNKKEILDGGFLELVRYGVRSADDSAILDTLAEFDDETLTENLRIKYSFTFDDTAGTFPGWRRYGNDGYGEDQINGQNYAQGGKNTPGQRGRVWPFFTGERGHFELASLLVNDKNPTIEQIESLKNTYVKGMELFANDGMMLPEQVWDNIGVNPKNYTFGEGTNSATPLAWTHAEYVKLVRSLTQKQVWDHYPIVTQMLKTKKL</sequence>
<feature type="domain" description="GH15-like" evidence="1">
    <location>
        <begin position="353"/>
        <end position="795"/>
    </location>
</feature>
<dbReference type="InterPro" id="IPR006425">
    <property type="entry name" value="Glucoamylase_bac"/>
</dbReference>
<evidence type="ECO:0000313" key="4">
    <source>
        <dbReference type="Proteomes" id="UP000198862"/>
    </source>
</evidence>
<dbReference type="GO" id="GO:0016757">
    <property type="term" value="F:glycosyltransferase activity"/>
    <property type="evidence" value="ECO:0007669"/>
    <property type="project" value="UniProtKB-ARBA"/>
</dbReference>
<dbReference type="AlphaFoldDB" id="A0A1I1TQK9"/>
<dbReference type="GO" id="GO:0005975">
    <property type="term" value="P:carbohydrate metabolic process"/>
    <property type="evidence" value="ECO:0007669"/>
    <property type="project" value="InterPro"/>
</dbReference>
<dbReference type="SUPFAM" id="SSF74650">
    <property type="entry name" value="Galactose mutarotase-like"/>
    <property type="match status" value="1"/>
</dbReference>
<dbReference type="GO" id="GO:0004553">
    <property type="term" value="F:hydrolase activity, hydrolyzing O-glycosyl compounds"/>
    <property type="evidence" value="ECO:0007669"/>
    <property type="project" value="TreeGrafter"/>
</dbReference>
<dbReference type="OrthoDB" id="9806081at2"/>
<organism evidence="3 4">
    <name type="scientific">Pseudoalteromonas denitrificans DSM 6059</name>
    <dbReference type="NCBI Taxonomy" id="1123010"/>
    <lineage>
        <taxon>Bacteria</taxon>
        <taxon>Pseudomonadati</taxon>
        <taxon>Pseudomonadota</taxon>
        <taxon>Gammaproteobacteria</taxon>
        <taxon>Alteromonadales</taxon>
        <taxon>Pseudoalteromonadaceae</taxon>
        <taxon>Pseudoalteromonas</taxon>
    </lineage>
</organism>
<dbReference type="InterPro" id="IPR008928">
    <property type="entry name" value="6-hairpin_glycosidase_sf"/>
</dbReference>
<dbReference type="InterPro" id="IPR015220">
    <property type="entry name" value="Glucodextranase_N"/>
</dbReference>
<dbReference type="GO" id="GO:0030246">
    <property type="term" value="F:carbohydrate binding"/>
    <property type="evidence" value="ECO:0007669"/>
    <property type="project" value="InterPro"/>
</dbReference>
<dbReference type="Pfam" id="PF09137">
    <property type="entry name" value="Glucodextran_N"/>
    <property type="match status" value="1"/>
</dbReference>
<dbReference type="Gene3D" id="1.50.10.10">
    <property type="match status" value="1"/>
</dbReference>
<dbReference type="PANTHER" id="PTHR31616">
    <property type="entry name" value="TREHALASE"/>
    <property type="match status" value="1"/>
</dbReference>
<protein>
    <submittedName>
        <fullName evidence="3">Glucoamylase</fullName>
    </submittedName>
</protein>
<feature type="domain" description="Glucodextranase N-terminal" evidence="2">
    <location>
        <begin position="47"/>
        <end position="334"/>
    </location>
</feature>